<gene>
    <name evidence="2" type="ORF">ACFQJ4_04075</name>
</gene>
<comment type="caution">
    <text evidence="2">The sequence shown here is derived from an EMBL/GenBank/DDBJ whole genome shotgun (WGS) entry which is preliminary data.</text>
</comment>
<dbReference type="InterPro" id="IPR052537">
    <property type="entry name" value="Extradiol_RC_dioxygenase"/>
</dbReference>
<dbReference type="EMBL" id="JBHTAP010000001">
    <property type="protein sequence ID" value="MFC7234490.1"/>
    <property type="molecule type" value="Genomic_DNA"/>
</dbReference>
<protein>
    <submittedName>
        <fullName evidence="2">VOC family protein</fullName>
    </submittedName>
</protein>
<dbReference type="AlphaFoldDB" id="A0ABD5ZLZ9"/>
<feature type="domain" description="VOC" evidence="1">
    <location>
        <begin position="23"/>
        <end position="147"/>
    </location>
</feature>
<evidence type="ECO:0000259" key="1">
    <source>
        <dbReference type="PROSITE" id="PS51819"/>
    </source>
</evidence>
<dbReference type="Pfam" id="PF00903">
    <property type="entry name" value="Glyoxalase"/>
    <property type="match status" value="1"/>
</dbReference>
<name>A0ABD5ZLZ9_9EURY</name>
<reference evidence="2 3" key="1">
    <citation type="journal article" date="2019" name="Int. J. Syst. Evol. Microbiol.">
        <title>The Global Catalogue of Microorganisms (GCM) 10K type strain sequencing project: providing services to taxonomists for standard genome sequencing and annotation.</title>
        <authorList>
            <consortium name="The Broad Institute Genomics Platform"/>
            <consortium name="The Broad Institute Genome Sequencing Center for Infectious Disease"/>
            <person name="Wu L."/>
            <person name="Ma J."/>
        </authorList>
    </citation>
    <scope>NUCLEOTIDE SEQUENCE [LARGE SCALE GENOMIC DNA]</scope>
    <source>
        <strain evidence="2 3">DT85</strain>
    </source>
</reference>
<dbReference type="SUPFAM" id="SSF54593">
    <property type="entry name" value="Glyoxalase/Bleomycin resistance protein/Dihydroxybiphenyl dioxygenase"/>
    <property type="match status" value="1"/>
</dbReference>
<dbReference type="GeneID" id="79266158"/>
<proteinExistence type="predicted"/>
<organism evidence="2 3">
    <name type="scientific">Halosegnis marinus</name>
    <dbReference type="NCBI Taxonomy" id="3034023"/>
    <lineage>
        <taxon>Archaea</taxon>
        <taxon>Methanobacteriati</taxon>
        <taxon>Methanobacteriota</taxon>
        <taxon>Stenosarchaea group</taxon>
        <taxon>Halobacteria</taxon>
        <taxon>Halobacteriales</taxon>
        <taxon>Natronomonadaceae</taxon>
        <taxon>Halosegnis</taxon>
    </lineage>
</organism>
<dbReference type="InterPro" id="IPR004360">
    <property type="entry name" value="Glyas_Fos-R_dOase_dom"/>
</dbReference>
<dbReference type="PANTHER" id="PTHR36110:SF4">
    <property type="entry name" value="RING-CLEAVING DIOXYGENASE MHQA-RELATED"/>
    <property type="match status" value="1"/>
</dbReference>
<dbReference type="RefSeq" id="WP_276235498.1">
    <property type="nucleotide sequence ID" value="NZ_CP119802.1"/>
</dbReference>
<dbReference type="PANTHER" id="PTHR36110">
    <property type="entry name" value="RING-CLEAVING DIOXYGENASE MHQE-RELATED"/>
    <property type="match status" value="1"/>
</dbReference>
<dbReference type="InterPro" id="IPR037523">
    <property type="entry name" value="VOC_core"/>
</dbReference>
<evidence type="ECO:0000313" key="3">
    <source>
        <dbReference type="Proteomes" id="UP001596398"/>
    </source>
</evidence>
<dbReference type="InterPro" id="IPR029068">
    <property type="entry name" value="Glyas_Bleomycin-R_OHBP_Dase"/>
</dbReference>
<keyword evidence="3" id="KW-1185">Reference proteome</keyword>
<sequence length="205" mass="22669">MSEPASDHPVTAERPDSLMHSAGWDHVTLVGSNADDTVAFYRDVLGLPLVIRQPNLDREAVEHLFFDAGDGRMVTFFVDESRDSAEEQDPGIGAVHHLAFRVEADELPDIRDRLLEAGHRVSEFDRGAFHSLYTQDHNGLVIELAADKYEIPDDRRGEILAHAQAARVAAGDEYIDSEHLEAAMEELGIEVVANELPEAATGRDF</sequence>
<dbReference type="Gene3D" id="3.10.180.10">
    <property type="entry name" value="2,3-Dihydroxybiphenyl 1,2-Dioxygenase, domain 1"/>
    <property type="match status" value="1"/>
</dbReference>
<dbReference type="PROSITE" id="PS51819">
    <property type="entry name" value="VOC"/>
    <property type="match status" value="1"/>
</dbReference>
<evidence type="ECO:0000313" key="2">
    <source>
        <dbReference type="EMBL" id="MFC7234490.1"/>
    </source>
</evidence>
<accession>A0ABD5ZLZ9</accession>
<dbReference type="Proteomes" id="UP001596398">
    <property type="component" value="Unassembled WGS sequence"/>
</dbReference>